<gene>
    <name evidence="2" type="ORF">H8710_08410</name>
</gene>
<evidence type="ECO:0000313" key="3">
    <source>
        <dbReference type="Proteomes" id="UP000610760"/>
    </source>
</evidence>
<reference evidence="2" key="1">
    <citation type="submission" date="2020-08" db="EMBL/GenBank/DDBJ databases">
        <title>Genome public.</title>
        <authorList>
            <person name="Liu C."/>
            <person name="Sun Q."/>
        </authorList>
    </citation>
    <scope>NUCLEOTIDE SEQUENCE</scope>
    <source>
        <strain evidence="2">NSJ-33</strain>
    </source>
</reference>
<keyword evidence="3" id="KW-1185">Reference proteome</keyword>
<accession>A0A926I7Q1</accession>
<comment type="caution">
    <text evidence="2">The sequence shown here is derived from an EMBL/GenBank/DDBJ whole genome shotgun (WGS) entry which is preliminary data.</text>
</comment>
<dbReference type="EMBL" id="JACRSV010000002">
    <property type="protein sequence ID" value="MBC8560087.1"/>
    <property type="molecule type" value="Genomic_DNA"/>
</dbReference>
<proteinExistence type="predicted"/>
<feature type="transmembrane region" description="Helical" evidence="1">
    <location>
        <begin position="204"/>
        <end position="227"/>
    </location>
</feature>
<sequence length="305" mass="34162">MQNRSKIRNGVSYVLAFFLSLFVAALSALLVLQTTILSESFLQKQVDRSGYAANVIERIENTFISYGMSSGFDEAFFSTVLDEQTVREDIRGVMSAIYHGKPRDVSTEAFRSMLYEKLLANVTDRGFVVSEELEQSLEQLVDYCAVTYRNELRFPMGSAAASMLQKAKNPVLLGIGVMAALSLFVFFVLFSIHPRKSSVIRNVIYALSGSFLMLFIPTGFALLSGRIERLAITSKPLYYLVVAELQQTLYVFLLACGILAVIIAGLGIWYHIMVRRKSHSYEPVFRIDRFQGEEKDQADTASSKG</sequence>
<organism evidence="2 3">
    <name type="scientific">Fumia xinanensis</name>
    <dbReference type="NCBI Taxonomy" id="2763659"/>
    <lineage>
        <taxon>Bacteria</taxon>
        <taxon>Bacillati</taxon>
        <taxon>Bacillota</taxon>
        <taxon>Clostridia</taxon>
        <taxon>Eubacteriales</taxon>
        <taxon>Oscillospiraceae</taxon>
        <taxon>Fumia</taxon>
    </lineage>
</organism>
<feature type="transmembrane region" description="Helical" evidence="1">
    <location>
        <begin position="247"/>
        <end position="270"/>
    </location>
</feature>
<evidence type="ECO:0000313" key="2">
    <source>
        <dbReference type="EMBL" id="MBC8560087.1"/>
    </source>
</evidence>
<dbReference type="Proteomes" id="UP000610760">
    <property type="component" value="Unassembled WGS sequence"/>
</dbReference>
<keyword evidence="1" id="KW-1133">Transmembrane helix</keyword>
<evidence type="ECO:0000256" key="1">
    <source>
        <dbReference type="SAM" id="Phobius"/>
    </source>
</evidence>
<name>A0A926I7Q1_9FIRM</name>
<dbReference type="AlphaFoldDB" id="A0A926I7Q1"/>
<feature type="transmembrane region" description="Helical" evidence="1">
    <location>
        <begin position="171"/>
        <end position="192"/>
    </location>
</feature>
<keyword evidence="1" id="KW-0472">Membrane</keyword>
<dbReference type="RefSeq" id="WP_249295042.1">
    <property type="nucleotide sequence ID" value="NZ_JACRSV010000002.1"/>
</dbReference>
<protein>
    <submittedName>
        <fullName evidence="2">Uncharacterized protein</fullName>
    </submittedName>
</protein>
<keyword evidence="1" id="KW-0812">Transmembrane</keyword>